<reference evidence="4" key="2">
    <citation type="submission" date="2025-09" db="UniProtKB">
        <authorList>
            <consortium name="Ensembl"/>
        </authorList>
    </citation>
    <scope>IDENTIFICATION</scope>
</reference>
<reference evidence="4" key="1">
    <citation type="submission" date="2025-08" db="UniProtKB">
        <authorList>
            <consortium name="Ensembl"/>
        </authorList>
    </citation>
    <scope>IDENTIFICATION</scope>
</reference>
<comment type="subcellular location">
    <subcellularLocation>
        <location evidence="1">Mitochondrion</location>
    </subcellularLocation>
</comment>
<feature type="region of interest" description="Disordered" evidence="3">
    <location>
        <begin position="1"/>
        <end position="26"/>
    </location>
</feature>
<protein>
    <recommendedName>
        <fullName evidence="6">Cytochrome c oxidase subunit 6B</fullName>
    </recommendedName>
</protein>
<organism evidence="4 5">
    <name type="scientific">Piliocolobus tephrosceles</name>
    <name type="common">Ugandan red Colobus</name>
    <dbReference type="NCBI Taxonomy" id="591936"/>
    <lineage>
        <taxon>Eukaryota</taxon>
        <taxon>Metazoa</taxon>
        <taxon>Chordata</taxon>
        <taxon>Craniata</taxon>
        <taxon>Vertebrata</taxon>
        <taxon>Euteleostomi</taxon>
        <taxon>Mammalia</taxon>
        <taxon>Eutheria</taxon>
        <taxon>Euarchontoglires</taxon>
        <taxon>Primates</taxon>
        <taxon>Haplorrhini</taxon>
        <taxon>Catarrhini</taxon>
        <taxon>Cercopithecidae</taxon>
        <taxon>Colobinae</taxon>
        <taxon>Piliocolobus</taxon>
    </lineage>
</organism>
<feature type="compositionally biased region" description="Polar residues" evidence="3">
    <location>
        <begin position="1"/>
        <end position="14"/>
    </location>
</feature>
<dbReference type="GO" id="GO:0045277">
    <property type="term" value="C:respiratory chain complex IV"/>
    <property type="evidence" value="ECO:0007669"/>
    <property type="project" value="InterPro"/>
</dbReference>
<dbReference type="Gene3D" id="1.10.10.140">
    <property type="entry name" value="Cytochrome c oxidase, subunit VIb"/>
    <property type="match status" value="1"/>
</dbReference>
<evidence type="ECO:0000313" key="4">
    <source>
        <dbReference type="Ensembl" id="ENSPTEP00000034557.1"/>
    </source>
</evidence>
<dbReference type="PANTHER" id="PTHR11387">
    <property type="entry name" value="CYTOCHROME C OXIDASE SUBUNIT 6B"/>
    <property type="match status" value="1"/>
</dbReference>
<dbReference type="SUPFAM" id="SSF47694">
    <property type="entry name" value="Cytochrome c oxidase subunit h"/>
    <property type="match status" value="1"/>
</dbReference>
<evidence type="ECO:0000256" key="3">
    <source>
        <dbReference type="SAM" id="MobiDB-lite"/>
    </source>
</evidence>
<dbReference type="InterPro" id="IPR003213">
    <property type="entry name" value="Cyt_c_oxidase_su6B"/>
</dbReference>
<name>A0A8C9IK92_9PRIM</name>
<evidence type="ECO:0000256" key="1">
    <source>
        <dbReference type="ARBA" id="ARBA00004173"/>
    </source>
</evidence>
<evidence type="ECO:0008006" key="6">
    <source>
        <dbReference type="Google" id="ProtNLM"/>
    </source>
</evidence>
<dbReference type="GO" id="GO:0005739">
    <property type="term" value="C:mitochondrion"/>
    <property type="evidence" value="ECO:0007669"/>
    <property type="project" value="UniProtKB-SubCell"/>
</dbReference>
<dbReference type="Proteomes" id="UP000694416">
    <property type="component" value="Unplaced"/>
</dbReference>
<keyword evidence="5" id="KW-1185">Reference proteome</keyword>
<proteinExistence type="predicted"/>
<evidence type="ECO:0000256" key="2">
    <source>
        <dbReference type="ARBA" id="ARBA00023128"/>
    </source>
</evidence>
<keyword evidence="2" id="KW-0496">Mitochondrion</keyword>
<sequence length="70" mass="8097">RLGTPSQKQTNKNYKTAPFDSSFPNQNQPRNCLQDYLDSHLCEKAMIAKRDNVSVCEWYQPVYKSLISIS</sequence>
<dbReference type="InterPro" id="IPR036549">
    <property type="entry name" value="CX6/COA6-like_sf"/>
</dbReference>
<dbReference type="Ensembl" id="ENSPTET00000047144.1">
    <property type="protein sequence ID" value="ENSPTEP00000034557.1"/>
    <property type="gene ID" value="ENSPTEG00000032773.1"/>
</dbReference>
<accession>A0A8C9IK92</accession>
<dbReference type="AlphaFoldDB" id="A0A8C9IK92"/>
<evidence type="ECO:0000313" key="5">
    <source>
        <dbReference type="Proteomes" id="UP000694416"/>
    </source>
</evidence>